<keyword evidence="5" id="KW-0256">Endoplasmic reticulum</keyword>
<comment type="subcellular location">
    <subcellularLocation>
        <location evidence="1">Endoplasmic reticulum membrane</location>
        <topology evidence="1">Single-pass membrane protein</topology>
    </subcellularLocation>
</comment>
<evidence type="ECO:0000256" key="1">
    <source>
        <dbReference type="ARBA" id="ARBA00004389"/>
    </source>
</evidence>
<evidence type="ECO:0000256" key="2">
    <source>
        <dbReference type="ARBA" id="ARBA00008274"/>
    </source>
</evidence>
<keyword evidence="9 10" id="KW-0472">Membrane</keyword>
<keyword evidence="8" id="KW-0811">Translocation</keyword>
<organism evidence="12">
    <name type="scientific">Salpingoeca rosetta (strain ATCC 50818 / BSB-021)</name>
    <dbReference type="NCBI Taxonomy" id="946362"/>
    <lineage>
        <taxon>Eukaryota</taxon>
        <taxon>Choanoflagellata</taxon>
        <taxon>Craspedida</taxon>
        <taxon>Salpingoecidae</taxon>
        <taxon>Salpingoeca</taxon>
    </lineage>
</organism>
<evidence type="ECO:0000256" key="6">
    <source>
        <dbReference type="ARBA" id="ARBA00022927"/>
    </source>
</evidence>
<reference evidence="11" key="1">
    <citation type="submission" date="2009-08" db="EMBL/GenBank/DDBJ databases">
        <title>Annotation of Salpingoeca rosetta.</title>
        <authorList>
            <consortium name="The Broad Institute Genome Sequencing Platform"/>
            <person name="Russ C."/>
            <person name="Cuomo C."/>
            <person name="Burger G."/>
            <person name="Gray M.W."/>
            <person name="Holland P.W.H."/>
            <person name="King N."/>
            <person name="Lang F.B.F."/>
            <person name="Roger A.J."/>
            <person name="Ruiz-Trillo I."/>
            <person name="Young S.K."/>
            <person name="Zeng Q."/>
            <person name="Gargeya S."/>
            <person name="Alvarado L."/>
            <person name="Berlin A."/>
            <person name="Chapman S.B."/>
            <person name="Chen Z."/>
            <person name="Freedman E."/>
            <person name="Gellesch M."/>
            <person name="Goldberg J."/>
            <person name="Griggs A."/>
            <person name="Gujja S."/>
            <person name="Heilman E."/>
            <person name="Heiman D."/>
            <person name="Howarth C."/>
            <person name="Mehta T."/>
            <person name="Neiman D."/>
            <person name="Pearson M."/>
            <person name="Roberts A."/>
            <person name="Saif S."/>
            <person name="Shea T."/>
            <person name="Shenoy N."/>
            <person name="Sisk P."/>
            <person name="Stolte C."/>
            <person name="Sykes S."/>
            <person name="White J."/>
            <person name="Yandava C."/>
            <person name="Haas B."/>
            <person name="Nusbaum C."/>
            <person name="Birren B."/>
        </authorList>
    </citation>
    <scope>NUCLEOTIDE SEQUENCE [LARGE SCALE GENOMIC DNA]</scope>
    <source>
        <strain evidence="11">ATCC 50818</strain>
    </source>
</reference>
<dbReference type="STRING" id="946362.F2TZ93"/>
<keyword evidence="6" id="KW-0653">Protein transport</keyword>
<evidence type="ECO:0000256" key="8">
    <source>
        <dbReference type="ARBA" id="ARBA00023010"/>
    </source>
</evidence>
<dbReference type="OMA" id="FATEYYA"/>
<accession>F2TZ93</accession>
<dbReference type="InterPro" id="IPR008158">
    <property type="entry name" value="Translocase_Sec61-g"/>
</dbReference>
<sequence>MDEVERFVQPLISFAKSSITFFNNCQRPNSAEYQLTALMAVFGLLVLGFLGFFVKLIHIPINNIIVS</sequence>
<proteinExistence type="inferred from homology"/>
<dbReference type="GO" id="GO:0005789">
    <property type="term" value="C:endoplasmic reticulum membrane"/>
    <property type="evidence" value="ECO:0007669"/>
    <property type="project" value="UniProtKB-SubCell"/>
</dbReference>
<dbReference type="Proteomes" id="UP000007799">
    <property type="component" value="Unassembled WGS sequence"/>
</dbReference>
<dbReference type="PANTHER" id="PTHR12309">
    <property type="entry name" value="SEC61 GAMMA SUBUNIT"/>
    <property type="match status" value="1"/>
</dbReference>
<dbReference type="InterPro" id="IPR023391">
    <property type="entry name" value="Prot_translocase_SecE_dom_sf"/>
</dbReference>
<dbReference type="KEGG" id="sre:PTSG_01892"/>
<dbReference type="SUPFAM" id="SSF103456">
    <property type="entry name" value="Preprotein translocase SecE subunit"/>
    <property type="match status" value="1"/>
</dbReference>
<feature type="transmembrane region" description="Helical" evidence="10">
    <location>
        <begin position="37"/>
        <end position="57"/>
    </location>
</feature>
<keyword evidence="3" id="KW-0813">Transport</keyword>
<dbReference type="Pfam" id="PF00584">
    <property type="entry name" value="SecE"/>
    <property type="match status" value="1"/>
</dbReference>
<gene>
    <name evidence="11" type="ORF">PTSG_01892</name>
</gene>
<dbReference type="InterPro" id="IPR001901">
    <property type="entry name" value="Translocase_SecE/Sec61-g"/>
</dbReference>
<dbReference type="HAMAP" id="MF_00422">
    <property type="entry name" value="SecE"/>
    <property type="match status" value="1"/>
</dbReference>
<dbReference type="InParanoid" id="F2TZ93"/>
<keyword evidence="4 10" id="KW-0812">Transmembrane</keyword>
<evidence type="ECO:0000256" key="5">
    <source>
        <dbReference type="ARBA" id="ARBA00022824"/>
    </source>
</evidence>
<dbReference type="NCBIfam" id="TIGR00327">
    <property type="entry name" value="secE_euk_arch"/>
    <property type="match status" value="1"/>
</dbReference>
<keyword evidence="7 10" id="KW-1133">Transmembrane helix</keyword>
<dbReference type="FunCoup" id="F2TZ93">
    <property type="interactions" value="483"/>
</dbReference>
<dbReference type="Gene3D" id="1.20.5.820">
    <property type="entry name" value="Preprotein translocase SecE subunit"/>
    <property type="match status" value="1"/>
</dbReference>
<evidence type="ECO:0000256" key="7">
    <source>
        <dbReference type="ARBA" id="ARBA00022989"/>
    </source>
</evidence>
<evidence type="ECO:0000256" key="3">
    <source>
        <dbReference type="ARBA" id="ARBA00022448"/>
    </source>
</evidence>
<comment type="similarity">
    <text evidence="2">Belongs to the SecE/SEC61-gamma family.</text>
</comment>
<dbReference type="GO" id="GO:0006605">
    <property type="term" value="P:protein targeting"/>
    <property type="evidence" value="ECO:0007669"/>
    <property type="project" value="InterPro"/>
</dbReference>
<name>F2TZ93_SALR5</name>
<evidence type="ECO:0000313" key="12">
    <source>
        <dbReference type="Proteomes" id="UP000007799"/>
    </source>
</evidence>
<dbReference type="eggNOG" id="KOG3498">
    <property type="taxonomic scope" value="Eukaryota"/>
</dbReference>
<dbReference type="OrthoDB" id="2401875at2759"/>
<evidence type="ECO:0000313" key="11">
    <source>
        <dbReference type="EMBL" id="EGD78917.1"/>
    </source>
</evidence>
<dbReference type="GO" id="GO:0008320">
    <property type="term" value="F:protein transmembrane transporter activity"/>
    <property type="evidence" value="ECO:0007669"/>
    <property type="project" value="InterPro"/>
</dbReference>
<dbReference type="EMBL" id="GL832957">
    <property type="protein sequence ID" value="EGD78917.1"/>
    <property type="molecule type" value="Genomic_DNA"/>
</dbReference>
<protein>
    <submittedName>
        <fullName evidence="11">Transporter Sec61 subunit gamma</fullName>
    </submittedName>
</protein>
<keyword evidence="12" id="KW-1185">Reference proteome</keyword>
<evidence type="ECO:0000256" key="10">
    <source>
        <dbReference type="SAM" id="Phobius"/>
    </source>
</evidence>
<dbReference type="GO" id="GO:0006886">
    <property type="term" value="P:intracellular protein transport"/>
    <property type="evidence" value="ECO:0007669"/>
    <property type="project" value="InterPro"/>
</dbReference>
<dbReference type="AlphaFoldDB" id="F2TZ93"/>
<dbReference type="GeneID" id="16078468"/>
<evidence type="ECO:0000256" key="9">
    <source>
        <dbReference type="ARBA" id="ARBA00023136"/>
    </source>
</evidence>
<evidence type="ECO:0000256" key="4">
    <source>
        <dbReference type="ARBA" id="ARBA00022692"/>
    </source>
</evidence>
<dbReference type="RefSeq" id="XP_004997873.1">
    <property type="nucleotide sequence ID" value="XM_004997816.1"/>
</dbReference>